<dbReference type="Pfam" id="PF01479">
    <property type="entry name" value="S4"/>
    <property type="match status" value="1"/>
</dbReference>
<evidence type="ECO:0000256" key="1">
    <source>
        <dbReference type="ARBA" id="ARBA00010876"/>
    </source>
</evidence>
<comment type="similarity">
    <text evidence="1 5">Belongs to the pseudouridine synthase RluA family.</text>
</comment>
<comment type="catalytic activity">
    <reaction evidence="5">
        <text>a uridine in RNA = a pseudouridine in RNA</text>
        <dbReference type="Rhea" id="RHEA:48348"/>
        <dbReference type="Rhea" id="RHEA-COMP:12068"/>
        <dbReference type="Rhea" id="RHEA-COMP:12069"/>
        <dbReference type="ChEBI" id="CHEBI:65314"/>
        <dbReference type="ChEBI" id="CHEBI:65315"/>
    </reaction>
</comment>
<dbReference type="CDD" id="cd00165">
    <property type="entry name" value="S4"/>
    <property type="match status" value="1"/>
</dbReference>
<accession>A0A2M7VFK6</accession>
<evidence type="ECO:0000256" key="3">
    <source>
        <dbReference type="PIRSR" id="PIRSR606225-1"/>
    </source>
</evidence>
<evidence type="ECO:0000256" key="5">
    <source>
        <dbReference type="RuleBase" id="RU362028"/>
    </source>
</evidence>
<dbReference type="EMBL" id="PFPO01000029">
    <property type="protein sequence ID" value="PIZ99412.1"/>
    <property type="molecule type" value="Genomic_DNA"/>
</dbReference>
<dbReference type="InterPro" id="IPR036986">
    <property type="entry name" value="S4_RNA-bd_sf"/>
</dbReference>
<dbReference type="GO" id="GO:0003723">
    <property type="term" value="F:RNA binding"/>
    <property type="evidence" value="ECO:0007669"/>
    <property type="project" value="UniProtKB-KW"/>
</dbReference>
<sequence>MNSVKTFQYLKDERMRLDVFLLAELNNLSRAAIQKNIISGNVWVNEKTIKINHFFLKNGDRVEWQEPKITQLSTIQVDNAILALPNINIIDQIDNYVVIEKPTALLAHATANKPNQPSLIDWLLKNFPQARQIGEDPLRPALVHRLDKDVSGLMVIPLNQNYYDHLKQQFKLRKVDKEYLGLVHGQFSAPSGEIDLPITRSKNTGKMAARSHQQGGKKSLTSYQVIKQYRNYALLSISLHSGRTNQIRVHFSALGRSLAGDKLYQNKNITIKNNLSRVFLHAHKVAWPDLDGKIISYESPLPKELANFLTKLK</sequence>
<dbReference type="InterPro" id="IPR002942">
    <property type="entry name" value="S4_RNA-bd"/>
</dbReference>
<evidence type="ECO:0000313" key="7">
    <source>
        <dbReference type="EMBL" id="PIZ99412.1"/>
    </source>
</evidence>
<keyword evidence="4" id="KW-0694">RNA-binding</keyword>
<dbReference type="InterPro" id="IPR006145">
    <property type="entry name" value="PsdUridine_synth_RsuA/RluA"/>
</dbReference>
<dbReference type="Gene3D" id="3.30.2350.10">
    <property type="entry name" value="Pseudouridine synthase"/>
    <property type="match status" value="1"/>
</dbReference>
<dbReference type="Gene3D" id="3.10.290.10">
    <property type="entry name" value="RNA-binding S4 domain"/>
    <property type="match status" value="1"/>
</dbReference>
<dbReference type="InterPro" id="IPR020103">
    <property type="entry name" value="PsdUridine_synth_cat_dom_sf"/>
</dbReference>
<dbReference type="Pfam" id="PF00849">
    <property type="entry name" value="PseudoU_synth_2"/>
    <property type="match status" value="1"/>
</dbReference>
<comment type="function">
    <text evidence="5">Responsible for synthesis of pseudouridine from uracil.</text>
</comment>
<dbReference type="InterPro" id="IPR006225">
    <property type="entry name" value="PsdUridine_synth_RluC/D"/>
</dbReference>
<feature type="domain" description="RNA-binding S4" evidence="6">
    <location>
        <begin position="15"/>
        <end position="80"/>
    </location>
</feature>
<dbReference type="AlphaFoldDB" id="A0A2M7VFK6"/>
<keyword evidence="2 5" id="KW-0413">Isomerase</keyword>
<dbReference type="CDD" id="cd02869">
    <property type="entry name" value="PseudoU_synth_RluA_like"/>
    <property type="match status" value="1"/>
</dbReference>
<feature type="active site" evidence="3">
    <location>
        <position position="147"/>
    </location>
</feature>
<evidence type="ECO:0000259" key="6">
    <source>
        <dbReference type="SMART" id="SM00363"/>
    </source>
</evidence>
<comment type="caution">
    <text evidence="7">The sequence shown here is derived from an EMBL/GenBank/DDBJ whole genome shotgun (WGS) entry which is preliminary data.</text>
</comment>
<gene>
    <name evidence="7" type="ORF">COX77_01645</name>
</gene>
<evidence type="ECO:0000313" key="8">
    <source>
        <dbReference type="Proteomes" id="UP000230405"/>
    </source>
</evidence>
<dbReference type="Proteomes" id="UP000230405">
    <property type="component" value="Unassembled WGS sequence"/>
</dbReference>
<dbReference type="GO" id="GO:0000455">
    <property type="term" value="P:enzyme-directed rRNA pseudouridine synthesis"/>
    <property type="evidence" value="ECO:0007669"/>
    <property type="project" value="TreeGrafter"/>
</dbReference>
<protein>
    <recommendedName>
        <fullName evidence="5">Pseudouridine synthase</fullName>
        <ecNumber evidence="5">5.4.99.-</ecNumber>
    </recommendedName>
</protein>
<dbReference type="GO" id="GO:0120159">
    <property type="term" value="F:rRNA pseudouridine synthase activity"/>
    <property type="evidence" value="ECO:0007669"/>
    <property type="project" value="UniProtKB-ARBA"/>
</dbReference>
<dbReference type="SUPFAM" id="SSF55120">
    <property type="entry name" value="Pseudouridine synthase"/>
    <property type="match status" value="1"/>
</dbReference>
<evidence type="ECO:0000256" key="4">
    <source>
        <dbReference type="PROSITE-ProRule" id="PRU00182"/>
    </source>
</evidence>
<reference evidence="8" key="1">
    <citation type="submission" date="2017-09" db="EMBL/GenBank/DDBJ databases">
        <title>Depth-based differentiation of microbial function through sediment-hosted aquifers and enrichment of novel symbionts in the deep terrestrial subsurface.</title>
        <authorList>
            <person name="Probst A.J."/>
            <person name="Ladd B."/>
            <person name="Jarett J.K."/>
            <person name="Geller-Mcgrath D.E."/>
            <person name="Sieber C.M.K."/>
            <person name="Emerson J.B."/>
            <person name="Anantharaman K."/>
            <person name="Thomas B.C."/>
            <person name="Malmstrom R."/>
            <person name="Stieglmeier M."/>
            <person name="Klingl A."/>
            <person name="Woyke T."/>
            <person name="Ryan C.M."/>
            <person name="Banfield J.F."/>
        </authorList>
    </citation>
    <scope>NUCLEOTIDE SEQUENCE [LARGE SCALE GENOMIC DNA]</scope>
</reference>
<organism evidence="7 8">
    <name type="scientific">Candidatus Komeilibacteria bacterium CG_4_10_14_0_2_um_filter_37_10</name>
    <dbReference type="NCBI Taxonomy" id="1974470"/>
    <lineage>
        <taxon>Bacteria</taxon>
        <taxon>Candidatus Komeiliibacteriota</taxon>
    </lineage>
</organism>
<dbReference type="PROSITE" id="PS50889">
    <property type="entry name" value="S4"/>
    <property type="match status" value="1"/>
</dbReference>
<dbReference type="NCBIfam" id="TIGR00005">
    <property type="entry name" value="rluA_subfam"/>
    <property type="match status" value="1"/>
</dbReference>
<dbReference type="SUPFAM" id="SSF55174">
    <property type="entry name" value="Alpha-L RNA-binding motif"/>
    <property type="match status" value="1"/>
</dbReference>
<dbReference type="InterPro" id="IPR050188">
    <property type="entry name" value="RluA_PseudoU_synthase"/>
</dbReference>
<dbReference type="EC" id="5.4.99.-" evidence="5"/>
<evidence type="ECO:0000256" key="2">
    <source>
        <dbReference type="ARBA" id="ARBA00023235"/>
    </source>
</evidence>
<name>A0A2M7VFK6_9BACT</name>
<dbReference type="PANTHER" id="PTHR21600">
    <property type="entry name" value="MITOCHONDRIAL RNA PSEUDOURIDINE SYNTHASE"/>
    <property type="match status" value="1"/>
</dbReference>
<dbReference type="SMART" id="SM00363">
    <property type="entry name" value="S4"/>
    <property type="match status" value="1"/>
</dbReference>
<proteinExistence type="inferred from homology"/>
<dbReference type="PANTHER" id="PTHR21600:SF44">
    <property type="entry name" value="RIBOSOMAL LARGE SUBUNIT PSEUDOURIDINE SYNTHASE D"/>
    <property type="match status" value="1"/>
</dbReference>